<dbReference type="AlphaFoldDB" id="A0A6P5LQA1"/>
<dbReference type="Pfam" id="PF00079">
    <property type="entry name" value="Serpin"/>
    <property type="match status" value="2"/>
</dbReference>
<dbReference type="PANTHER" id="PTHR11461:SF165">
    <property type="entry name" value="ALPHA-1-ANTITRYPSIN"/>
    <property type="match status" value="1"/>
</dbReference>
<dbReference type="GeneID" id="110220836"/>
<dbReference type="RefSeq" id="XP_020860680.1">
    <property type="nucleotide sequence ID" value="XM_021005021.1"/>
</dbReference>
<protein>
    <submittedName>
        <fullName evidence="10">Uncharacterized protein LOC110220836</fullName>
    </submittedName>
</protein>
<dbReference type="PROSITE" id="PS00284">
    <property type="entry name" value="SERPIN"/>
    <property type="match status" value="2"/>
</dbReference>
<dbReference type="InterPro" id="IPR023796">
    <property type="entry name" value="Serpin_dom"/>
</dbReference>
<dbReference type="InterPro" id="IPR042178">
    <property type="entry name" value="Serpin_sf_1"/>
</dbReference>
<feature type="signal peptide" evidence="7">
    <location>
        <begin position="1"/>
        <end position="19"/>
    </location>
</feature>
<feature type="chain" id="PRO_5028204508" evidence="7">
    <location>
        <begin position="20"/>
        <end position="837"/>
    </location>
</feature>
<dbReference type="FunCoup" id="A0A6P5LQA1">
    <property type="interactions" value="93"/>
</dbReference>
<evidence type="ECO:0000256" key="6">
    <source>
        <dbReference type="RuleBase" id="RU000411"/>
    </source>
</evidence>
<dbReference type="InParanoid" id="A0A6P5LQA1"/>
<accession>A0A6P5LQA1</accession>
<dbReference type="CDD" id="cd19957">
    <property type="entry name" value="serpinA"/>
    <property type="match status" value="1"/>
</dbReference>
<dbReference type="SUPFAM" id="SSF56574">
    <property type="entry name" value="Serpins"/>
    <property type="match status" value="2"/>
</dbReference>
<dbReference type="Gene3D" id="2.30.39.10">
    <property type="entry name" value="Alpha-1-antitrypsin, domain 1"/>
    <property type="match status" value="2"/>
</dbReference>
<dbReference type="FunFam" id="2.30.39.10:FF:000003">
    <property type="entry name" value="alpha-1-antitrypsin isoform X1"/>
    <property type="match status" value="1"/>
</dbReference>
<keyword evidence="9" id="KW-1185">Reference proteome</keyword>
<evidence type="ECO:0000259" key="8">
    <source>
        <dbReference type="SMART" id="SM00093"/>
    </source>
</evidence>
<keyword evidence="4" id="KW-0722">Serine protease inhibitor</keyword>
<dbReference type="InterPro" id="IPR000215">
    <property type="entry name" value="Serpin_fam"/>
</dbReference>
<evidence type="ECO:0000256" key="7">
    <source>
        <dbReference type="SAM" id="SignalP"/>
    </source>
</evidence>
<feature type="domain" description="Serpin" evidence="8">
    <location>
        <begin position="49"/>
        <end position="407"/>
    </location>
</feature>
<keyword evidence="5" id="KW-0325">Glycoprotein</keyword>
<keyword evidence="3 7" id="KW-0732">Signal</keyword>
<dbReference type="InterPro" id="IPR023795">
    <property type="entry name" value="Serpin_CS"/>
</dbReference>
<evidence type="ECO:0000256" key="2">
    <source>
        <dbReference type="ARBA" id="ARBA00022690"/>
    </source>
</evidence>
<dbReference type="GO" id="GO:0004867">
    <property type="term" value="F:serine-type endopeptidase inhibitor activity"/>
    <property type="evidence" value="ECO:0007669"/>
    <property type="project" value="UniProtKB-KW"/>
</dbReference>
<evidence type="ECO:0000313" key="10">
    <source>
        <dbReference type="RefSeq" id="XP_020860680.1"/>
    </source>
</evidence>
<evidence type="ECO:0000256" key="4">
    <source>
        <dbReference type="ARBA" id="ARBA00022900"/>
    </source>
</evidence>
<keyword evidence="2" id="KW-0646">Protease inhibitor</keyword>
<gene>
    <name evidence="10" type="primary">LOC110220836</name>
</gene>
<dbReference type="KEGG" id="pcw:110220836"/>
<feature type="domain" description="Serpin" evidence="8">
    <location>
        <begin position="475"/>
        <end position="834"/>
    </location>
</feature>
<dbReference type="FunFam" id="2.10.310.10:FF:000001">
    <property type="entry name" value="Serpin family A member 1"/>
    <property type="match status" value="1"/>
</dbReference>
<dbReference type="Gene3D" id="2.10.310.10">
    <property type="entry name" value="Serpins superfamily"/>
    <property type="match status" value="2"/>
</dbReference>
<dbReference type="Gene3D" id="3.30.497.10">
    <property type="entry name" value="Antithrombin, subunit I, domain 2"/>
    <property type="match status" value="2"/>
</dbReference>
<sequence>MQLLLYLLLLVAWIPKAIFCQSDTKEQSPQANPGLAYHKIRPANSEFTGRLLKLLVSENPHKNIFFSPVSIATAFAMLSLGAKSATLTNLLEGLGFNLTELQEREIHKGFQDLVHLLNNTEGKVQLESGNGLFINDQLEPLQKFLDDVKNLYGAEVFAANFKDSEGAKKQINDYVNEKTHGKIPELITHLDPATLMVLINHIFFKGNWETSFNSTLTELQDFHVDKNTTVQVPMMMKREKLYYHRDDELFSSMVILPYEGNACLILVLPDEGKLEQALDAIISGKGISRSRFLEKRKVDIYLPRISISTSYDLEHLLPKIGIRDIFTDNADLTGISTEFKLQVSKVLHKAALEVNENGTVAAAVTDIEIQRNIAAPPVIVNFNRPFFMSLMDTNIHQHLFVGKIVNPTADELRPLDMESTYMWMLVAGILVVGHCQPLPDCKGNNKTEIYLQDETHSETSLPCHKISTGNTNFALHLYKELTSAAPSDNIFFSPVSISMALAMLSLGTQPTIRTQILEGLGFNLTETPESEIYKSFQHLIHKLNLSSKKHELKIGSFMILDKQLKPLQEWHSIKELYEATTLSINFTNFFSTRRQISKYIENQTYGKIREFLQDFNQDTVMVLVNSIFFKAKWMHPFKHYWIKKHQSSSVDEKIIRPSMMHQKAQHRFLYDKELACIVLQMEYTEDVLILLVLPDEGKMRQVEDSLKPETLKKWNKLLLPSLLNLHLPKFSISGAYSLEKILSKMGFSSIFTPEVNLSNITEQPHLAVSKLLHQVTVDMNEKGTKAAATSILLSQPETPSQASPLTVHFDRPFLLLIWEVSAQSLLFLGKIITPTAS</sequence>
<evidence type="ECO:0000256" key="1">
    <source>
        <dbReference type="ARBA" id="ARBA00009500"/>
    </source>
</evidence>
<dbReference type="SMART" id="SM00093">
    <property type="entry name" value="SERPIN"/>
    <property type="match status" value="2"/>
</dbReference>
<dbReference type="FunFam" id="3.30.497.10:FF:000001">
    <property type="entry name" value="Serine protease inhibitor"/>
    <property type="match status" value="2"/>
</dbReference>
<name>A0A6P5LQA1_PHACI</name>
<dbReference type="GO" id="GO:0005615">
    <property type="term" value="C:extracellular space"/>
    <property type="evidence" value="ECO:0007669"/>
    <property type="project" value="InterPro"/>
</dbReference>
<reference evidence="10" key="1">
    <citation type="submission" date="2025-08" db="UniProtKB">
        <authorList>
            <consortium name="RefSeq"/>
        </authorList>
    </citation>
    <scope>IDENTIFICATION</scope>
    <source>
        <tissue evidence="10">Spleen</tissue>
    </source>
</reference>
<dbReference type="InterPro" id="IPR036186">
    <property type="entry name" value="Serpin_sf"/>
</dbReference>
<evidence type="ECO:0000313" key="9">
    <source>
        <dbReference type="Proteomes" id="UP000515140"/>
    </source>
</evidence>
<organism evidence="9 10">
    <name type="scientific">Phascolarctos cinereus</name>
    <name type="common">Koala</name>
    <dbReference type="NCBI Taxonomy" id="38626"/>
    <lineage>
        <taxon>Eukaryota</taxon>
        <taxon>Metazoa</taxon>
        <taxon>Chordata</taxon>
        <taxon>Craniata</taxon>
        <taxon>Vertebrata</taxon>
        <taxon>Euteleostomi</taxon>
        <taxon>Mammalia</taxon>
        <taxon>Metatheria</taxon>
        <taxon>Diprotodontia</taxon>
        <taxon>Phascolarctidae</taxon>
        <taxon>Phascolarctos</taxon>
    </lineage>
</organism>
<proteinExistence type="inferred from homology"/>
<evidence type="ECO:0000256" key="5">
    <source>
        <dbReference type="ARBA" id="ARBA00023180"/>
    </source>
</evidence>
<dbReference type="InterPro" id="IPR042185">
    <property type="entry name" value="Serpin_sf_2"/>
</dbReference>
<comment type="similarity">
    <text evidence="1 6">Belongs to the serpin family.</text>
</comment>
<dbReference type="PANTHER" id="PTHR11461">
    <property type="entry name" value="SERINE PROTEASE INHIBITOR, SERPIN"/>
    <property type="match status" value="1"/>
</dbReference>
<dbReference type="Proteomes" id="UP000515140">
    <property type="component" value="Unplaced"/>
</dbReference>
<evidence type="ECO:0000256" key="3">
    <source>
        <dbReference type="ARBA" id="ARBA00022729"/>
    </source>
</evidence>